<dbReference type="InterPro" id="IPR013325">
    <property type="entry name" value="RNA_pol_sigma_r2"/>
</dbReference>
<evidence type="ECO:0000259" key="5">
    <source>
        <dbReference type="Pfam" id="PF04542"/>
    </source>
</evidence>
<proteinExistence type="inferred from homology"/>
<dbReference type="PANTHER" id="PTHR43133">
    <property type="entry name" value="RNA POLYMERASE ECF-TYPE SIGMA FACTO"/>
    <property type="match status" value="1"/>
</dbReference>
<dbReference type="InterPro" id="IPR039425">
    <property type="entry name" value="RNA_pol_sigma-70-like"/>
</dbReference>
<reference evidence="7 8" key="1">
    <citation type="submission" date="2021-01" db="EMBL/GenBank/DDBJ databases">
        <title>Chryseolinea sp. Jin1 Genome sequencing and assembly.</title>
        <authorList>
            <person name="Kim I."/>
        </authorList>
    </citation>
    <scope>NUCLEOTIDE SEQUENCE [LARGE SCALE GENOMIC DNA]</scope>
    <source>
        <strain evidence="7 8">Jin1</strain>
    </source>
</reference>
<feature type="domain" description="RNA polymerase sigma factor 70 region 4 type 2" evidence="6">
    <location>
        <begin position="109"/>
        <end position="158"/>
    </location>
</feature>
<dbReference type="Pfam" id="PF08281">
    <property type="entry name" value="Sigma70_r4_2"/>
    <property type="match status" value="1"/>
</dbReference>
<evidence type="ECO:0000256" key="4">
    <source>
        <dbReference type="ARBA" id="ARBA00023163"/>
    </source>
</evidence>
<dbReference type="InterPro" id="IPR014284">
    <property type="entry name" value="RNA_pol_sigma-70_dom"/>
</dbReference>
<evidence type="ECO:0000256" key="3">
    <source>
        <dbReference type="ARBA" id="ARBA00023082"/>
    </source>
</evidence>
<dbReference type="InterPro" id="IPR036388">
    <property type="entry name" value="WH-like_DNA-bd_sf"/>
</dbReference>
<dbReference type="Gene3D" id="1.10.1740.10">
    <property type="match status" value="1"/>
</dbReference>
<gene>
    <name evidence="7" type="ORF">JI741_24800</name>
</gene>
<dbReference type="PANTHER" id="PTHR43133:SF45">
    <property type="entry name" value="RNA POLYMERASE ECF-TYPE SIGMA FACTOR"/>
    <property type="match status" value="1"/>
</dbReference>
<feature type="domain" description="RNA polymerase sigma-70 region 2" evidence="5">
    <location>
        <begin position="14"/>
        <end position="80"/>
    </location>
</feature>
<organism evidence="7 8">
    <name type="scientific">Chryseolinea lacunae</name>
    <dbReference type="NCBI Taxonomy" id="2801331"/>
    <lineage>
        <taxon>Bacteria</taxon>
        <taxon>Pseudomonadati</taxon>
        <taxon>Bacteroidota</taxon>
        <taxon>Cytophagia</taxon>
        <taxon>Cytophagales</taxon>
        <taxon>Fulvivirgaceae</taxon>
        <taxon>Chryseolinea</taxon>
    </lineage>
</organism>
<evidence type="ECO:0000256" key="1">
    <source>
        <dbReference type="ARBA" id="ARBA00010641"/>
    </source>
</evidence>
<dbReference type="InterPro" id="IPR013249">
    <property type="entry name" value="RNA_pol_sigma70_r4_t2"/>
</dbReference>
<dbReference type="EMBL" id="JAERRB010000011">
    <property type="protein sequence ID" value="MBL0744476.1"/>
    <property type="molecule type" value="Genomic_DNA"/>
</dbReference>
<protein>
    <submittedName>
        <fullName evidence="7">Sigma-70 family RNA polymerase sigma factor</fullName>
    </submittedName>
</protein>
<keyword evidence="8" id="KW-1185">Reference proteome</keyword>
<evidence type="ECO:0000313" key="8">
    <source>
        <dbReference type="Proteomes" id="UP000613030"/>
    </source>
</evidence>
<dbReference type="Gene3D" id="1.10.10.10">
    <property type="entry name" value="Winged helix-like DNA-binding domain superfamily/Winged helix DNA-binding domain"/>
    <property type="match status" value="1"/>
</dbReference>
<dbReference type="CDD" id="cd06171">
    <property type="entry name" value="Sigma70_r4"/>
    <property type="match status" value="1"/>
</dbReference>
<sequence length="169" mass="20046">MNTTIDKEEFIRIIRENRRIIYKIVYTYCSDPDDRKDLEQEMLIQLWQSLKNYDSNYRLSTWLYKVCLNVAISHYRKEKKHTDGRESLDVSIFKMADEGQDEIMSERTQRLHTFINQLDKLNKAVIILHLEGHSHKETADILGISESNVGTKMHRIKNLLKQNFSTTPN</sequence>
<evidence type="ECO:0000256" key="2">
    <source>
        <dbReference type="ARBA" id="ARBA00023015"/>
    </source>
</evidence>
<dbReference type="InterPro" id="IPR007627">
    <property type="entry name" value="RNA_pol_sigma70_r2"/>
</dbReference>
<evidence type="ECO:0000313" key="7">
    <source>
        <dbReference type="EMBL" id="MBL0744476.1"/>
    </source>
</evidence>
<dbReference type="RefSeq" id="WP_202014131.1">
    <property type="nucleotide sequence ID" value="NZ_JAERRB010000011.1"/>
</dbReference>
<evidence type="ECO:0000259" key="6">
    <source>
        <dbReference type="Pfam" id="PF08281"/>
    </source>
</evidence>
<dbReference type="Pfam" id="PF04542">
    <property type="entry name" value="Sigma70_r2"/>
    <property type="match status" value="1"/>
</dbReference>
<name>A0ABS1KYF0_9BACT</name>
<keyword evidence="2" id="KW-0805">Transcription regulation</keyword>
<accession>A0ABS1KYF0</accession>
<keyword evidence="4" id="KW-0804">Transcription</keyword>
<comment type="similarity">
    <text evidence="1">Belongs to the sigma-70 factor family. ECF subfamily.</text>
</comment>
<dbReference type="NCBIfam" id="TIGR02937">
    <property type="entry name" value="sigma70-ECF"/>
    <property type="match status" value="1"/>
</dbReference>
<keyword evidence="3" id="KW-0731">Sigma factor</keyword>
<dbReference type="Proteomes" id="UP000613030">
    <property type="component" value="Unassembled WGS sequence"/>
</dbReference>
<dbReference type="SUPFAM" id="SSF88659">
    <property type="entry name" value="Sigma3 and sigma4 domains of RNA polymerase sigma factors"/>
    <property type="match status" value="1"/>
</dbReference>
<dbReference type="InterPro" id="IPR013324">
    <property type="entry name" value="RNA_pol_sigma_r3/r4-like"/>
</dbReference>
<dbReference type="SUPFAM" id="SSF88946">
    <property type="entry name" value="Sigma2 domain of RNA polymerase sigma factors"/>
    <property type="match status" value="1"/>
</dbReference>
<comment type="caution">
    <text evidence="7">The sequence shown here is derived from an EMBL/GenBank/DDBJ whole genome shotgun (WGS) entry which is preliminary data.</text>
</comment>